<dbReference type="Pfam" id="PF07703">
    <property type="entry name" value="A2M_BRD"/>
    <property type="match status" value="1"/>
</dbReference>
<feature type="domain" description="Alpha-2-macroglobulin" evidence="2">
    <location>
        <begin position="1318"/>
        <end position="1407"/>
    </location>
</feature>
<accession>A0A806KIZ1</accession>
<proteinExistence type="predicted"/>
<dbReference type="PANTHER" id="PTHR40094">
    <property type="entry name" value="ALPHA-2-MACROGLOBULIN HOMOLOG"/>
    <property type="match status" value="1"/>
</dbReference>
<dbReference type="InterPro" id="IPR041246">
    <property type="entry name" value="Bact_MG10"/>
</dbReference>
<dbReference type="SMART" id="SM01360">
    <property type="entry name" value="A2M"/>
    <property type="match status" value="1"/>
</dbReference>
<feature type="domain" description="Alpha-2-macroglobulin bait region" evidence="1">
    <location>
        <begin position="1101"/>
        <end position="1256"/>
    </location>
</feature>
<dbReference type="Gene3D" id="1.50.10.20">
    <property type="match status" value="1"/>
</dbReference>
<dbReference type="InterPro" id="IPR047565">
    <property type="entry name" value="Alpha-macroglob_thiol-ester_cl"/>
</dbReference>
<dbReference type="InterPro" id="IPR001599">
    <property type="entry name" value="Macroglobln_a2"/>
</dbReference>
<evidence type="ECO:0000313" key="3">
    <source>
        <dbReference type="EMBL" id="AGS52850.1"/>
    </source>
</evidence>
<dbReference type="Gene3D" id="2.60.40.3710">
    <property type="match status" value="1"/>
</dbReference>
<dbReference type="InterPro" id="IPR008930">
    <property type="entry name" value="Terpenoid_cyclase/PrenylTrfase"/>
</dbReference>
<dbReference type="GO" id="GO:0004866">
    <property type="term" value="F:endopeptidase inhibitor activity"/>
    <property type="evidence" value="ECO:0007669"/>
    <property type="project" value="InterPro"/>
</dbReference>
<dbReference type="SMART" id="SM01419">
    <property type="entry name" value="Thiol-ester_cl"/>
    <property type="match status" value="1"/>
</dbReference>
<dbReference type="EMBL" id="JQ844214">
    <property type="protein sequence ID" value="AGS52850.1"/>
    <property type="molecule type" value="Genomic_DNA"/>
</dbReference>
<dbReference type="Gene3D" id="2.60.40.1930">
    <property type="match status" value="1"/>
</dbReference>
<organism evidence="3">
    <name type="scientific">uncultured bacterium contig00011</name>
    <dbReference type="NCBI Taxonomy" id="1181503"/>
    <lineage>
        <taxon>Bacteria</taxon>
        <taxon>environmental samples</taxon>
    </lineage>
</organism>
<dbReference type="InterPro" id="IPR011625">
    <property type="entry name" value="A2M_N_BRD"/>
</dbReference>
<dbReference type="Pfam" id="PF17973">
    <property type="entry name" value="bMG10"/>
    <property type="match status" value="1"/>
</dbReference>
<sequence length="2030" mass="223823">MKHYNAFLIFLIAVCFFINCNNDKKADIQSPSVSAQGFTDSSATSRSAGSGVTRFLVNDAAVNAAFTLDYRPLKAEPENEADTLSAADLAGAAAQDSGRGTVVGGGLRKLSEYKTVYFDPARERSRVEEIRAAQAKAGAEQLQAVSEALTVIDWGPKGDYSSAIQRPSVFVMFSQPMVALAGLGEQSGASPVVSINPPIKGVFRWYGTSLLSFEGDEPCQAQQVYTITVAANARSVNGSGISGDRIFTFNTEALGIRNVSPGEEYKKRTNSWFNNNEVPPEAARQITMTFNYPVQTADINQYLQITAGNVQKRFNLKQEDGYKITAELAEPVDFETEVKVTLKQGARSRGGSRGTPSDQSYSFRTPGAFEVGSIRRTSGYGRYRNLVEIYFTSSLNESTVKNAISTEPAMSIGEDNIEVYGNTLRLFNLPVSFGAQFDVLLSANVEDVYGRKLGRPYSGTIVMPDEPPPQGDANFPDYRNYVMLEAQFPPRYLFEYHNIAATSSYRLAGVNNPWNKDFGESPVIEPEPGEANTKYFEEIDLAPYLNEKERGFVNFYSNLLLLGSEWQRDDTYRTYIWKMENNFSIQVTDLGVTVRYGFNKAVVLVTSLSTGKPVEGAVVSLLPPAQVREGGDLSHIDPFVLSVTDKNGFAVLNMNTRTLRDNTANTRNWYGFETPYVMAEKDGDRAIFDSSSHNIWRFGVSYDIPQRAEEIIPLAFMFSDRGLYKPGEVLTFRGVDRSKILGMYTIYQGDYTVILEENTWQPAQAAVIEGTTTESGSFFGSINIPDDLKPGSYRLVYKRNDGLGDEVISNVPITVAFFERLKFQASLSAPAAAVIMGDDINLNLRASYLSGGSLSGASWEGDWYEEMSTFRPQKADTRGFVFGPNRGWDGKRHISSQSGMLSGQGTASLSQRTGGSKIMGAPYLYQAEARVTDISNQMIAASRSVIAHPAGFYIGLYRSAGGFARAGQEISFDYITANTEGEKIQTQNALNALLLQSGDGDSRGGGELKVELVREDWRRIQQRGVNGYVYDEYSPQQVVDSTQNIPLRGTSGSIRVKPSTAGYHTLRVSSKDREGRTALTEINFYVTGSGGYWNMSNPNEIRLTPDQEMYEPGDTAKVLLQSTLPEGRYLITVEREGIFTEEVRHFTEPVSVLDIPIARNFVPVVYVSVSSYSVRSGPPTHEYGSPDLDKPKGHFGVTRINVNPRTRAFSVKVESDRKTYRPGEEVTMTLTATREGRPLAGAELTLMAVDRGVLDLINYHVPDPVSYFYDGGRFPLTVSGGDSRSWLMDPVTYSVKNLSGGDAESDSKIEERKDFNPTAVFEPMLVTDAAGRVTCKFRLPDNLTTYRVTVFGVRGDLFALKESEIAARNRINVREVLPRRMRERDTAEAGVLITNLDSSPHTLTVKLDLGAPLPDNEASGLLKFPGQAFVDGTAERRVTVKSGENAVVYFDVAAESEGTVSLNFTVNSDILNEKLVRELTIERPFVMETVTTTGAIDKDSASEGIIIPSFADNGVGSLTVALDATRLGLLDSAITYLFGYPYGCLEQRSSAVFPLVVFGEYLDVLGLKSEVSNPKRVVEDEIKSWAQIQLSNGGFPYWPSGTAANYYVSLRIAHIIAVAGSKGISIPSSFNTAALVSYLNREYQTIQRRTSDSYQSYLQAYMLYVLSLLGERVDPSRLAEILARNNVDASVLAFAGMTYRSLGRNADAASAAQRIRNLIRPTARGADLTDPLKENRHYFYGGEIEQLALTLQFFVNQFPGDEINTRLLYSLLENRRSGTGYWQNTAATVRVLSAIDALIKAEDLENLSVSGNVSLEGTRLVQGVFMGLGAKPVTGTFDFNEPVIAALARDRLYPLSFTRTGTGSLYYTASLRYAIPQELLFFRDEGLGVFLAVHDINTGEEIKGTALQNGKTYRAKVRLSSTRDRTYVAMRIPIPSGAEILDAAFVTTASYGGGAGEDEEESRSSYISHQTIMDNEVQYFWDRFEKGETTVSFLFRTARRGVYPTPSVHAECMYEPEIFGRTQGLIYTIE</sequence>
<reference evidence="3" key="1">
    <citation type="submission" date="2012-03" db="EMBL/GenBank/DDBJ databases">
        <title>Functional metagenomics reveals considerable lignocellulase gene clusters in the gut microbiome of a wood-feeding higher termite.</title>
        <authorList>
            <person name="Liu N."/>
        </authorList>
    </citation>
    <scope>NUCLEOTIDE SEQUENCE</scope>
</reference>
<dbReference type="InterPro" id="IPR051802">
    <property type="entry name" value="YfhM-like"/>
</dbReference>
<dbReference type="SMART" id="SM01359">
    <property type="entry name" value="A2M_N_2"/>
    <property type="match status" value="1"/>
</dbReference>
<evidence type="ECO:0000259" key="1">
    <source>
        <dbReference type="SMART" id="SM01359"/>
    </source>
</evidence>
<name>A0A806KIZ1_9BACT</name>
<dbReference type="SUPFAM" id="SSF48239">
    <property type="entry name" value="Terpenoid cyclases/Protein prenyltransferases"/>
    <property type="match status" value="1"/>
</dbReference>
<protein>
    <submittedName>
        <fullName evidence="3">Alpha-2-macroglobulin-like protein2</fullName>
    </submittedName>
</protein>
<dbReference type="Pfam" id="PF00207">
    <property type="entry name" value="A2M"/>
    <property type="match status" value="1"/>
</dbReference>
<evidence type="ECO:0000259" key="2">
    <source>
        <dbReference type="SMART" id="SM01360"/>
    </source>
</evidence>
<dbReference type="PANTHER" id="PTHR40094:SF1">
    <property type="entry name" value="UBIQUITIN DOMAIN-CONTAINING PROTEIN"/>
    <property type="match status" value="1"/>
</dbReference>